<accession>A0ABP7K5U3</accession>
<organism evidence="5 6">
    <name type="scientific">Celeribacter arenosi</name>
    <dbReference type="NCBI Taxonomy" id="792649"/>
    <lineage>
        <taxon>Bacteria</taxon>
        <taxon>Pseudomonadati</taxon>
        <taxon>Pseudomonadota</taxon>
        <taxon>Alphaproteobacteria</taxon>
        <taxon>Rhodobacterales</taxon>
        <taxon>Roseobacteraceae</taxon>
        <taxon>Celeribacter</taxon>
    </lineage>
</organism>
<dbReference type="EMBL" id="BAABDF010000007">
    <property type="protein sequence ID" value="GAA3866641.1"/>
    <property type="molecule type" value="Genomic_DNA"/>
</dbReference>
<dbReference type="PANTHER" id="PTHR23303:SF15">
    <property type="entry name" value="COLOSSIN-A"/>
    <property type="match status" value="1"/>
</dbReference>
<name>A0ABP7K5U3_9RHOB</name>
<dbReference type="InterPro" id="IPR013783">
    <property type="entry name" value="Ig-like_fold"/>
</dbReference>
<dbReference type="PROSITE" id="PS50268">
    <property type="entry name" value="CADHERIN_2"/>
    <property type="match status" value="1"/>
</dbReference>
<feature type="domain" description="Cadherin" evidence="4">
    <location>
        <begin position="180"/>
        <end position="269"/>
    </location>
</feature>
<comment type="caution">
    <text evidence="5">The sequence shown here is derived from an EMBL/GenBank/DDBJ whole genome shotgun (WGS) entry which is preliminary data.</text>
</comment>
<dbReference type="SUPFAM" id="SSF49313">
    <property type="entry name" value="Cadherin-like"/>
    <property type="match status" value="1"/>
</dbReference>
<dbReference type="PANTHER" id="PTHR23303">
    <property type="entry name" value="CARBOXYPEPTIDASE REGULATORY REGION-CONTAINING"/>
    <property type="match status" value="1"/>
</dbReference>
<dbReference type="InterPro" id="IPR051417">
    <property type="entry name" value="SDr/BOS_complex"/>
</dbReference>
<sequence>MDMTYTYKKYEWTAFREADLLSGSDTSIGKYDTFVMPAASTVTMSTWDNDGTLSGDSRYHDDRSSDQYGQDASVDGGRVGAKMYAENYRVLYGSDGKTYYLIEIEVEGYNAPGTGDDYFTFYGAVPPAGVTLTVGGSCNVSGSWVDYRCLGAGDNVPANTPPVFTDKPDCGIICIDENTTFVIDVNATDADGDTLTFSIAGGADASAFEIDADTGELTFKAAPDYEAPTDAGGNNVYEVKVKVEDGNGGETYQLLKVCVEDVDEGTPNGGTCIVIEAEDMSDYGFHTVSGSQASGGSLAKIDCLGGSGKLWTTFDGPSGTYDLNLFAQDENDGVSVIKVYVNGAFQGEIVLNQNGDGSGNDNGSFTQFTLDDIQLNTGDTVKLVAYSNCGEFVRIDKIELCQDGEACPEGYQLQDFNAVEGGATVAEQFDGITISAQRAGDAPDSANDAMIFDSANPTGGDYDLATSNLGKLIIISEDGDSSDPDDNAGGGTITFEFDNPAGVNDIKLVDIEENGGTIELFDVDGNLIKSVAIPAAGNNSIQTVMLQAEGVSVMKVNLAGSGAVDDLCWKEGDAPALGSLSGRYFVDENNNDVDDGETGVAGVLVELLDQDGNATGVTTYTDSNGDYSFGDLEAGTYGVKFTDDVSGLTLVDPNVGADDAIDSDAIDLGGNMSQITGIVVIAGADTPDNDAGVEDPGTASLGDTVWFDADKDGIQDADEAGVKGVAVTLSTADGTYVADTTTDADGKYLFEGLDAGDYKVTFDASSTGYDFTSQDVGGDDAADSDADATTGMTGTYTLAIGEENLTVDAGLVDPGTASVGDTVWFDANKNGVLDDGEEGVEGVLVTLATAGGTVIGTVATDANGQYLFTGLDADDYKITFDASATGLDFTTAGADADDATNNDSDAGVGGMTDVFTLDIGEAERDIDAGLVDPGTASLGDTVWFDADGDGQQDADEDGVEGVTVSLYEDGVFVTDTTTDADGKYLFENLDAGNYSVGFSEIDGFDFTSQDVGDDASDSDADTTTGLTGTYTLAIGEANLTVDAGLIDENDAPTPEPDAAMTCADEAKTVDVLANDSDPEGTPLTITMVDGQAITEGNSVTTSAGTIVTLVAGELVIDGEAAYAALDIGEEAVEVISYTVSDGELEAATELTMTFCGDANSVESLCDTLPTGSVTYKVAESDLVAPVENFTFDVQIVDAAGELFDGYVFEEAYCLAYRENVASTEDLATSPTLEGTLLCLDDWLGTTGLGFNANQVSAYNGLAATENVDLITWIVNQDFEENGFTGWEVQRAIWELTDSEDLGYLDGIDPGFGLDANVQSILADATANGEGFVAGVGDEVALVIDPGSATASNRQPFIVTIEFEDYDCLC</sequence>
<reference evidence="6" key="1">
    <citation type="journal article" date="2019" name="Int. J. Syst. Evol. Microbiol.">
        <title>The Global Catalogue of Microorganisms (GCM) 10K type strain sequencing project: providing services to taxonomists for standard genome sequencing and annotation.</title>
        <authorList>
            <consortium name="The Broad Institute Genomics Platform"/>
            <consortium name="The Broad Institute Genome Sequencing Center for Infectious Disease"/>
            <person name="Wu L."/>
            <person name="Ma J."/>
        </authorList>
    </citation>
    <scope>NUCLEOTIDE SEQUENCE [LARGE SCALE GENOMIC DNA]</scope>
    <source>
        <strain evidence="6">JCM 17190</strain>
    </source>
</reference>
<dbReference type="InterPro" id="IPR002126">
    <property type="entry name" value="Cadherin-like_dom"/>
</dbReference>
<dbReference type="CDD" id="cd11304">
    <property type="entry name" value="Cadherin_repeat"/>
    <property type="match status" value="1"/>
</dbReference>
<gene>
    <name evidence="5" type="ORF">GCM10022404_15980</name>
</gene>
<dbReference type="SUPFAM" id="SSF117074">
    <property type="entry name" value="Hypothetical protein PA1324"/>
    <property type="match status" value="4"/>
</dbReference>
<evidence type="ECO:0000256" key="3">
    <source>
        <dbReference type="ARBA" id="ARBA00022729"/>
    </source>
</evidence>
<evidence type="ECO:0000256" key="2">
    <source>
        <dbReference type="ARBA" id="ARBA00022525"/>
    </source>
</evidence>
<dbReference type="InterPro" id="IPR015919">
    <property type="entry name" value="Cadherin-like_sf"/>
</dbReference>
<protein>
    <recommendedName>
        <fullName evidence="4">Cadherin domain-containing protein</fullName>
    </recommendedName>
</protein>
<proteinExistence type="predicted"/>
<dbReference type="Pfam" id="PF17210">
    <property type="entry name" value="SdrD_B"/>
    <property type="match status" value="4"/>
</dbReference>
<dbReference type="Gene3D" id="2.60.120.260">
    <property type="entry name" value="Galactose-binding domain-like"/>
    <property type="match status" value="1"/>
</dbReference>
<dbReference type="CDD" id="cd02795">
    <property type="entry name" value="CBM6-CBM35-CBM36_like"/>
    <property type="match status" value="1"/>
</dbReference>
<dbReference type="Gene3D" id="2.60.40.60">
    <property type="entry name" value="Cadherins"/>
    <property type="match status" value="1"/>
</dbReference>
<evidence type="ECO:0000313" key="5">
    <source>
        <dbReference type="EMBL" id="GAA3866641.1"/>
    </source>
</evidence>
<keyword evidence="6" id="KW-1185">Reference proteome</keyword>
<evidence type="ECO:0000259" key="4">
    <source>
        <dbReference type="PROSITE" id="PS50268"/>
    </source>
</evidence>
<evidence type="ECO:0000256" key="1">
    <source>
        <dbReference type="ARBA" id="ARBA00004613"/>
    </source>
</evidence>
<dbReference type="Gene3D" id="2.60.40.10">
    <property type="entry name" value="Immunoglobulins"/>
    <property type="match status" value="4"/>
</dbReference>
<keyword evidence="3" id="KW-0732">Signal</keyword>
<evidence type="ECO:0000313" key="6">
    <source>
        <dbReference type="Proteomes" id="UP001399917"/>
    </source>
</evidence>
<dbReference type="InterPro" id="IPR033764">
    <property type="entry name" value="Sdr_B"/>
</dbReference>
<dbReference type="Proteomes" id="UP001399917">
    <property type="component" value="Unassembled WGS sequence"/>
</dbReference>
<dbReference type="Pfam" id="PF17963">
    <property type="entry name" value="Big_9"/>
    <property type="match status" value="2"/>
</dbReference>
<comment type="subcellular location">
    <subcellularLocation>
        <location evidence="1">Secreted</location>
    </subcellularLocation>
</comment>
<dbReference type="SMART" id="SM00112">
    <property type="entry name" value="CA"/>
    <property type="match status" value="1"/>
</dbReference>
<keyword evidence="2" id="KW-0964">Secreted</keyword>